<reference evidence="1 2" key="1">
    <citation type="submission" date="2021-03" db="EMBL/GenBank/DDBJ databases">
        <title>Genomic Encyclopedia of Type Strains, Phase IV (KMG-IV): sequencing the most valuable type-strain genomes for metagenomic binning, comparative biology and taxonomic classification.</title>
        <authorList>
            <person name="Goeker M."/>
        </authorList>
    </citation>
    <scope>NUCLEOTIDE SEQUENCE [LARGE SCALE GENOMIC DNA]</scope>
    <source>
        <strain evidence="1 2">DSM 101953</strain>
    </source>
</reference>
<organism evidence="1 2">
    <name type="scientific">Paenibacillus silagei</name>
    <dbReference type="NCBI Taxonomy" id="1670801"/>
    <lineage>
        <taxon>Bacteria</taxon>
        <taxon>Bacillati</taxon>
        <taxon>Bacillota</taxon>
        <taxon>Bacilli</taxon>
        <taxon>Bacillales</taxon>
        <taxon>Paenibacillaceae</taxon>
        <taxon>Paenibacillus</taxon>
    </lineage>
</organism>
<accession>A0ABS4NQY7</accession>
<name>A0ABS4NQY7_9BACL</name>
<dbReference type="EMBL" id="JAGGLV010000007">
    <property type="protein sequence ID" value="MBP2112466.1"/>
    <property type="molecule type" value="Genomic_DNA"/>
</dbReference>
<gene>
    <name evidence="1" type="ORF">J2Z70_002620</name>
</gene>
<sequence length="62" mass="6865">MGEKLPETLEHLLQLHLPDVDQAKVLICLCGDLYGDTAVRGSSGDPLPVWRAFRSRQRHPGA</sequence>
<protein>
    <submittedName>
        <fullName evidence="1">Uncharacterized protein</fullName>
    </submittedName>
</protein>
<dbReference type="RefSeq" id="WP_209873381.1">
    <property type="nucleotide sequence ID" value="NZ_JAGGLV010000007.1"/>
</dbReference>
<evidence type="ECO:0000313" key="2">
    <source>
        <dbReference type="Proteomes" id="UP000773462"/>
    </source>
</evidence>
<proteinExistence type="predicted"/>
<dbReference type="Proteomes" id="UP000773462">
    <property type="component" value="Unassembled WGS sequence"/>
</dbReference>
<keyword evidence="2" id="KW-1185">Reference proteome</keyword>
<evidence type="ECO:0000313" key="1">
    <source>
        <dbReference type="EMBL" id="MBP2112466.1"/>
    </source>
</evidence>
<comment type="caution">
    <text evidence="1">The sequence shown here is derived from an EMBL/GenBank/DDBJ whole genome shotgun (WGS) entry which is preliminary data.</text>
</comment>